<feature type="non-terminal residue" evidence="1">
    <location>
        <position position="1"/>
    </location>
</feature>
<gene>
    <name evidence="1" type="ORF">CISIN_1g0474562mg</name>
</gene>
<organism evidence="1 2">
    <name type="scientific">Citrus sinensis</name>
    <name type="common">Sweet orange</name>
    <name type="synonym">Citrus aurantium var. sinensis</name>
    <dbReference type="NCBI Taxonomy" id="2711"/>
    <lineage>
        <taxon>Eukaryota</taxon>
        <taxon>Viridiplantae</taxon>
        <taxon>Streptophyta</taxon>
        <taxon>Embryophyta</taxon>
        <taxon>Tracheophyta</taxon>
        <taxon>Spermatophyta</taxon>
        <taxon>Magnoliopsida</taxon>
        <taxon>eudicotyledons</taxon>
        <taxon>Gunneridae</taxon>
        <taxon>Pentapetalae</taxon>
        <taxon>rosids</taxon>
        <taxon>malvids</taxon>
        <taxon>Sapindales</taxon>
        <taxon>Rutaceae</taxon>
        <taxon>Aurantioideae</taxon>
        <taxon>Citrus</taxon>
    </lineage>
</organism>
<keyword evidence="2" id="KW-1185">Reference proteome</keyword>
<accession>A0A067DZA7</accession>
<sequence>KDCNTTLAQLNI</sequence>
<dbReference type="EMBL" id="KK785146">
    <property type="protein sequence ID" value="KDO48299.1"/>
    <property type="molecule type" value="Genomic_DNA"/>
</dbReference>
<evidence type="ECO:0000313" key="2">
    <source>
        <dbReference type="Proteomes" id="UP000027120"/>
    </source>
</evidence>
<name>A0A067DZA7_CITSI</name>
<proteinExistence type="predicted"/>
<evidence type="ECO:0000313" key="1">
    <source>
        <dbReference type="EMBL" id="KDO48299.1"/>
    </source>
</evidence>
<protein>
    <submittedName>
        <fullName evidence="1">Uncharacterized protein</fullName>
    </submittedName>
</protein>
<reference evidence="1 2" key="1">
    <citation type="submission" date="2014-04" db="EMBL/GenBank/DDBJ databases">
        <authorList>
            <consortium name="International Citrus Genome Consortium"/>
            <person name="Gmitter F."/>
            <person name="Chen C."/>
            <person name="Farmerie W."/>
            <person name="Harkins T."/>
            <person name="Desany B."/>
            <person name="Mohiuddin M."/>
            <person name="Kodira C."/>
            <person name="Borodovsky M."/>
            <person name="Lomsadze A."/>
            <person name="Burns P."/>
            <person name="Jenkins J."/>
            <person name="Prochnik S."/>
            <person name="Shu S."/>
            <person name="Chapman J."/>
            <person name="Pitluck S."/>
            <person name="Schmutz J."/>
            <person name="Rokhsar D."/>
        </authorList>
    </citation>
    <scope>NUCLEOTIDE SEQUENCE</scope>
</reference>
<dbReference type="Proteomes" id="UP000027120">
    <property type="component" value="Unassembled WGS sequence"/>
</dbReference>